<dbReference type="PROSITE" id="PS50103">
    <property type="entry name" value="ZF_C3H1"/>
    <property type="match status" value="1"/>
</dbReference>
<accession>A0ABQ5FW22</accession>
<dbReference type="EMBL" id="BQNB010017821">
    <property type="protein sequence ID" value="GJT67581.1"/>
    <property type="molecule type" value="Genomic_DNA"/>
</dbReference>
<feature type="domain" description="C3H1-type" evidence="5">
    <location>
        <begin position="80"/>
        <end position="108"/>
    </location>
</feature>
<dbReference type="Gene3D" id="4.10.1000.10">
    <property type="entry name" value="Zinc finger, CCCH-type"/>
    <property type="match status" value="1"/>
</dbReference>
<keyword evidence="3 4" id="KW-0862">Zinc</keyword>
<keyword evidence="7" id="KW-1185">Reference proteome</keyword>
<name>A0ABQ5FW22_9ASTR</name>
<gene>
    <name evidence="6" type="ORF">Tco_1019061</name>
</gene>
<evidence type="ECO:0000313" key="7">
    <source>
        <dbReference type="Proteomes" id="UP001151760"/>
    </source>
</evidence>
<dbReference type="SUPFAM" id="SSF90229">
    <property type="entry name" value="CCCH zinc finger"/>
    <property type="match status" value="1"/>
</dbReference>
<evidence type="ECO:0000256" key="3">
    <source>
        <dbReference type="ARBA" id="ARBA00022833"/>
    </source>
</evidence>
<dbReference type="InterPro" id="IPR000571">
    <property type="entry name" value="Znf_CCCH"/>
</dbReference>
<feature type="zinc finger region" description="C3H1-type" evidence="4">
    <location>
        <begin position="80"/>
        <end position="108"/>
    </location>
</feature>
<organism evidence="6 7">
    <name type="scientific">Tanacetum coccineum</name>
    <dbReference type="NCBI Taxonomy" id="301880"/>
    <lineage>
        <taxon>Eukaryota</taxon>
        <taxon>Viridiplantae</taxon>
        <taxon>Streptophyta</taxon>
        <taxon>Embryophyta</taxon>
        <taxon>Tracheophyta</taxon>
        <taxon>Spermatophyta</taxon>
        <taxon>Magnoliopsida</taxon>
        <taxon>eudicotyledons</taxon>
        <taxon>Gunneridae</taxon>
        <taxon>Pentapetalae</taxon>
        <taxon>asterids</taxon>
        <taxon>campanulids</taxon>
        <taxon>Asterales</taxon>
        <taxon>Asteraceae</taxon>
        <taxon>Asteroideae</taxon>
        <taxon>Anthemideae</taxon>
        <taxon>Anthemidinae</taxon>
        <taxon>Tanacetum</taxon>
    </lineage>
</organism>
<keyword evidence="2 4" id="KW-0863">Zinc-finger</keyword>
<proteinExistence type="predicted"/>
<feature type="non-terminal residue" evidence="6">
    <location>
        <position position="1"/>
    </location>
</feature>
<sequence length="252" mass="27297">SASTTMYRSAKFDQPSGFRECSVLRSFNLSHVDGNLRNLMPFLTLYSGGFNVANQFTNMGGPNGRKPPMQQPFTDGPAPPTKSKLCNRINTPEGCMFNDKCRFAHSEAEIGGRPSFPSYENPRGPMNFSGYQGRFEPSPAAANFGQSATAKISIESSLAGPVIDHETDPNQKNIELEGSFDQIKEASAMVQEIIMNLGGANGGRKVGGFQQQQPGGKNNMKTKMCDNFLNGQCTLVIGVISLMVKTSFGMDN</sequence>
<evidence type="ECO:0000256" key="2">
    <source>
        <dbReference type="ARBA" id="ARBA00022771"/>
    </source>
</evidence>
<keyword evidence="1 4" id="KW-0479">Metal-binding</keyword>
<comment type="caution">
    <text evidence="6">The sequence shown here is derived from an EMBL/GenBank/DDBJ whole genome shotgun (WGS) entry which is preliminary data.</text>
</comment>
<evidence type="ECO:0000256" key="4">
    <source>
        <dbReference type="PROSITE-ProRule" id="PRU00723"/>
    </source>
</evidence>
<evidence type="ECO:0000313" key="6">
    <source>
        <dbReference type="EMBL" id="GJT67581.1"/>
    </source>
</evidence>
<evidence type="ECO:0000256" key="1">
    <source>
        <dbReference type="ARBA" id="ARBA00022723"/>
    </source>
</evidence>
<reference evidence="6" key="2">
    <citation type="submission" date="2022-01" db="EMBL/GenBank/DDBJ databases">
        <authorList>
            <person name="Yamashiro T."/>
            <person name="Shiraishi A."/>
            <person name="Satake H."/>
            <person name="Nakayama K."/>
        </authorList>
    </citation>
    <scope>NUCLEOTIDE SEQUENCE</scope>
</reference>
<reference evidence="6" key="1">
    <citation type="journal article" date="2022" name="Int. J. Mol. Sci.">
        <title>Draft Genome of Tanacetum Coccineum: Genomic Comparison of Closely Related Tanacetum-Family Plants.</title>
        <authorList>
            <person name="Yamashiro T."/>
            <person name="Shiraishi A."/>
            <person name="Nakayama K."/>
            <person name="Satake H."/>
        </authorList>
    </citation>
    <scope>NUCLEOTIDE SEQUENCE</scope>
</reference>
<dbReference type="Proteomes" id="UP001151760">
    <property type="component" value="Unassembled WGS sequence"/>
</dbReference>
<dbReference type="InterPro" id="IPR036855">
    <property type="entry name" value="Znf_CCCH_sf"/>
</dbReference>
<evidence type="ECO:0000259" key="5">
    <source>
        <dbReference type="PROSITE" id="PS50103"/>
    </source>
</evidence>
<protein>
    <submittedName>
        <fullName evidence="6">Zinc finger CCCH domain-containing protein 14-like protein</fullName>
    </submittedName>
</protein>